<proteinExistence type="predicted"/>
<dbReference type="InParanoid" id="A0A2K1KF17"/>
<protein>
    <submittedName>
        <fullName evidence="1 2">Uncharacterized protein</fullName>
    </submittedName>
</protein>
<name>A0A2K1KF17_PHYPA</name>
<dbReference type="EMBL" id="ABEU02000006">
    <property type="protein sequence ID" value="PNR52368.1"/>
    <property type="molecule type" value="Genomic_DNA"/>
</dbReference>
<organism evidence="1">
    <name type="scientific">Physcomitrium patens</name>
    <name type="common">Spreading-leaved earth moss</name>
    <name type="synonym">Physcomitrella patens</name>
    <dbReference type="NCBI Taxonomy" id="3218"/>
    <lineage>
        <taxon>Eukaryota</taxon>
        <taxon>Viridiplantae</taxon>
        <taxon>Streptophyta</taxon>
        <taxon>Embryophyta</taxon>
        <taxon>Bryophyta</taxon>
        <taxon>Bryophytina</taxon>
        <taxon>Bryopsida</taxon>
        <taxon>Funariidae</taxon>
        <taxon>Funariales</taxon>
        <taxon>Funariaceae</taxon>
        <taxon>Physcomitrium</taxon>
    </lineage>
</organism>
<dbReference type="EnsemblPlants" id="Pp3c6_9720V3.2">
    <property type="protein sequence ID" value="PAC:32977507.CDS.1"/>
    <property type="gene ID" value="Pp3c6_9720"/>
</dbReference>
<evidence type="ECO:0000313" key="1">
    <source>
        <dbReference type="EMBL" id="PNR52368.1"/>
    </source>
</evidence>
<evidence type="ECO:0000313" key="2">
    <source>
        <dbReference type="EnsemblPlants" id="PAC:32977506.CDS.1"/>
    </source>
</evidence>
<reference evidence="1 3" key="1">
    <citation type="journal article" date="2008" name="Science">
        <title>The Physcomitrella genome reveals evolutionary insights into the conquest of land by plants.</title>
        <authorList>
            <person name="Rensing S."/>
            <person name="Lang D."/>
            <person name="Zimmer A."/>
            <person name="Terry A."/>
            <person name="Salamov A."/>
            <person name="Shapiro H."/>
            <person name="Nishiyama T."/>
            <person name="Perroud P.-F."/>
            <person name="Lindquist E."/>
            <person name="Kamisugi Y."/>
            <person name="Tanahashi T."/>
            <person name="Sakakibara K."/>
            <person name="Fujita T."/>
            <person name="Oishi K."/>
            <person name="Shin-I T."/>
            <person name="Kuroki Y."/>
            <person name="Toyoda A."/>
            <person name="Suzuki Y."/>
            <person name="Hashimoto A."/>
            <person name="Yamaguchi K."/>
            <person name="Sugano A."/>
            <person name="Kohara Y."/>
            <person name="Fujiyama A."/>
            <person name="Anterola A."/>
            <person name="Aoki S."/>
            <person name="Ashton N."/>
            <person name="Barbazuk W.B."/>
            <person name="Barker E."/>
            <person name="Bennetzen J."/>
            <person name="Bezanilla M."/>
            <person name="Blankenship R."/>
            <person name="Cho S.H."/>
            <person name="Dutcher S."/>
            <person name="Estelle M."/>
            <person name="Fawcett J.A."/>
            <person name="Gundlach H."/>
            <person name="Hanada K."/>
            <person name="Heyl A."/>
            <person name="Hicks K.A."/>
            <person name="Hugh J."/>
            <person name="Lohr M."/>
            <person name="Mayer K."/>
            <person name="Melkozernov A."/>
            <person name="Murata T."/>
            <person name="Nelson D."/>
            <person name="Pils B."/>
            <person name="Prigge M."/>
            <person name="Reiss B."/>
            <person name="Renner T."/>
            <person name="Rombauts S."/>
            <person name="Rushton P."/>
            <person name="Sanderfoot A."/>
            <person name="Schween G."/>
            <person name="Shiu S.-H."/>
            <person name="Stueber K."/>
            <person name="Theodoulou F.L."/>
            <person name="Tu H."/>
            <person name="Van de Peer Y."/>
            <person name="Verrier P.J."/>
            <person name="Waters E."/>
            <person name="Wood A."/>
            <person name="Yang L."/>
            <person name="Cove D."/>
            <person name="Cuming A."/>
            <person name="Hasebe M."/>
            <person name="Lucas S."/>
            <person name="Mishler D.B."/>
            <person name="Reski R."/>
            <person name="Grigoriev I."/>
            <person name="Quatrano R.S."/>
            <person name="Boore J.L."/>
        </authorList>
    </citation>
    <scope>NUCLEOTIDE SEQUENCE [LARGE SCALE GENOMIC DNA]</scope>
    <source>
        <strain evidence="2 3">cv. Gransden 2004</strain>
    </source>
</reference>
<dbReference type="Proteomes" id="UP000006727">
    <property type="component" value="Chromosome 6"/>
</dbReference>
<dbReference type="EnsemblPlants" id="Pp3c6_9720V3.1">
    <property type="protein sequence ID" value="PAC:32977506.CDS.1"/>
    <property type="gene ID" value="Pp3c6_9720"/>
</dbReference>
<reference evidence="1 3" key="2">
    <citation type="journal article" date="2018" name="Plant J.">
        <title>The Physcomitrella patens chromosome-scale assembly reveals moss genome structure and evolution.</title>
        <authorList>
            <person name="Lang D."/>
            <person name="Ullrich K.K."/>
            <person name="Murat F."/>
            <person name="Fuchs J."/>
            <person name="Jenkins J."/>
            <person name="Haas F.B."/>
            <person name="Piednoel M."/>
            <person name="Gundlach H."/>
            <person name="Van Bel M."/>
            <person name="Meyberg R."/>
            <person name="Vives C."/>
            <person name="Morata J."/>
            <person name="Symeonidi A."/>
            <person name="Hiss M."/>
            <person name="Muchero W."/>
            <person name="Kamisugi Y."/>
            <person name="Saleh O."/>
            <person name="Blanc G."/>
            <person name="Decker E.L."/>
            <person name="van Gessel N."/>
            <person name="Grimwood J."/>
            <person name="Hayes R.D."/>
            <person name="Graham S.W."/>
            <person name="Gunter L.E."/>
            <person name="McDaniel S.F."/>
            <person name="Hoernstein S.N.W."/>
            <person name="Larsson A."/>
            <person name="Li F.W."/>
            <person name="Perroud P.F."/>
            <person name="Phillips J."/>
            <person name="Ranjan P."/>
            <person name="Rokshar D.S."/>
            <person name="Rothfels C.J."/>
            <person name="Schneider L."/>
            <person name="Shu S."/>
            <person name="Stevenson D.W."/>
            <person name="Thummler F."/>
            <person name="Tillich M."/>
            <person name="Villarreal Aguilar J.C."/>
            <person name="Widiez T."/>
            <person name="Wong G.K."/>
            <person name="Wymore A."/>
            <person name="Zhang Y."/>
            <person name="Zimmer A.D."/>
            <person name="Quatrano R.S."/>
            <person name="Mayer K.F.X."/>
            <person name="Goodstein D."/>
            <person name="Casacuberta J.M."/>
            <person name="Vandepoele K."/>
            <person name="Reski R."/>
            <person name="Cuming A.C."/>
            <person name="Tuskan G.A."/>
            <person name="Maumus F."/>
            <person name="Salse J."/>
            <person name="Schmutz J."/>
            <person name="Rensing S.A."/>
        </authorList>
    </citation>
    <scope>NUCLEOTIDE SEQUENCE [LARGE SCALE GENOMIC DNA]</scope>
    <source>
        <strain evidence="2 3">cv. Gransden 2004</strain>
    </source>
</reference>
<keyword evidence="3" id="KW-1185">Reference proteome</keyword>
<dbReference type="Gramene" id="Pp3c6_9720V3.1">
    <property type="protein sequence ID" value="PAC:32977506.CDS.1"/>
    <property type="gene ID" value="Pp3c6_9720"/>
</dbReference>
<evidence type="ECO:0000313" key="3">
    <source>
        <dbReference type="Proteomes" id="UP000006727"/>
    </source>
</evidence>
<reference evidence="2" key="3">
    <citation type="submission" date="2020-12" db="UniProtKB">
        <authorList>
            <consortium name="EnsemblPlants"/>
        </authorList>
    </citation>
    <scope>IDENTIFICATION</scope>
</reference>
<dbReference type="PaxDb" id="3218-PP1S317_83V6.1"/>
<sequence>MSIVALEGMKVPALNTGFGEFLGGWAIIDPLRRFAVLGGHARLRRLHSRFRVVVSTHDASRLCHCFTIAQDTFQIKHKILSSARKFDIRIM</sequence>
<accession>A0A2K1KF17</accession>
<dbReference type="AlphaFoldDB" id="A0A2K1KF17"/>
<gene>
    <name evidence="1" type="ORF">PHYPA_008742</name>
</gene>
<dbReference type="Gramene" id="Pp3c6_9720V3.2">
    <property type="protein sequence ID" value="PAC:32977507.CDS.1"/>
    <property type="gene ID" value="Pp3c6_9720"/>
</dbReference>